<dbReference type="Proteomes" id="UP000245778">
    <property type="component" value="Unassembled WGS sequence"/>
</dbReference>
<gene>
    <name evidence="2" type="ORF">C7373_105243</name>
</gene>
<dbReference type="InterPro" id="IPR016181">
    <property type="entry name" value="Acyl_CoA_acyltransferase"/>
</dbReference>
<reference evidence="2 3" key="1">
    <citation type="submission" date="2018-04" db="EMBL/GenBank/DDBJ databases">
        <title>Genomic Encyclopedia of Type Strains, Phase IV (KMG-IV): sequencing the most valuable type-strain genomes for metagenomic binning, comparative biology and taxonomic classification.</title>
        <authorList>
            <person name="Goeker M."/>
        </authorList>
    </citation>
    <scope>NUCLEOTIDE SEQUENCE [LARGE SCALE GENOMIC DNA]</scope>
    <source>
        <strain evidence="2 3">DSM 26588</strain>
    </source>
</reference>
<feature type="domain" description="N-acetyltransferase" evidence="1">
    <location>
        <begin position="14"/>
        <end position="180"/>
    </location>
</feature>
<dbReference type="GeneID" id="93230236"/>
<accession>A0A2U1C1N4</accession>
<name>A0A2U1C1N4_9FIRM</name>
<proteinExistence type="predicted"/>
<dbReference type="PROSITE" id="PS51186">
    <property type="entry name" value="GNAT"/>
    <property type="match status" value="1"/>
</dbReference>
<protein>
    <submittedName>
        <fullName evidence="2">Ribosomal-protein-alanine N-acetyltransferase</fullName>
    </submittedName>
</protein>
<dbReference type="EMBL" id="QEKK01000005">
    <property type="protein sequence ID" value="PVY54820.1"/>
    <property type="molecule type" value="Genomic_DNA"/>
</dbReference>
<comment type="caution">
    <text evidence="2">The sequence shown here is derived from an EMBL/GenBank/DDBJ whole genome shotgun (WGS) entry which is preliminary data.</text>
</comment>
<dbReference type="Gene3D" id="3.40.630.30">
    <property type="match status" value="1"/>
</dbReference>
<dbReference type="AlphaFoldDB" id="A0A2U1C1N4"/>
<dbReference type="OrthoDB" id="9785602at2"/>
<dbReference type="SUPFAM" id="SSF55729">
    <property type="entry name" value="Acyl-CoA N-acyltransferases (Nat)"/>
    <property type="match status" value="1"/>
</dbReference>
<dbReference type="InterPro" id="IPR051531">
    <property type="entry name" value="N-acetyltransferase"/>
</dbReference>
<dbReference type="Pfam" id="PF13302">
    <property type="entry name" value="Acetyltransf_3"/>
    <property type="match status" value="1"/>
</dbReference>
<dbReference type="GO" id="GO:0016747">
    <property type="term" value="F:acyltransferase activity, transferring groups other than amino-acyl groups"/>
    <property type="evidence" value="ECO:0007669"/>
    <property type="project" value="InterPro"/>
</dbReference>
<keyword evidence="2" id="KW-0808">Transferase</keyword>
<organism evidence="2 3">
    <name type="scientific">Intestinimonas butyriciproducens</name>
    <dbReference type="NCBI Taxonomy" id="1297617"/>
    <lineage>
        <taxon>Bacteria</taxon>
        <taxon>Bacillati</taxon>
        <taxon>Bacillota</taxon>
        <taxon>Clostridia</taxon>
        <taxon>Eubacteriales</taxon>
        <taxon>Intestinimonas</taxon>
    </lineage>
</organism>
<evidence type="ECO:0000313" key="3">
    <source>
        <dbReference type="Proteomes" id="UP000245778"/>
    </source>
</evidence>
<evidence type="ECO:0000259" key="1">
    <source>
        <dbReference type="PROSITE" id="PS51186"/>
    </source>
</evidence>
<dbReference type="RefSeq" id="WP_058118356.1">
    <property type="nucleotide sequence ID" value="NZ_CAMREZ010000019.1"/>
</dbReference>
<evidence type="ECO:0000313" key="2">
    <source>
        <dbReference type="EMBL" id="PVY54820.1"/>
    </source>
</evidence>
<sequence length="195" mass="22420">MEHRGTVPIDTKRLLLRRFTANDIQHAFDNWTSDSRVTEFLRWPAHRDITVTETVLKSWIENYKDKTFYQWGIVLKEIDEPIGTISVVDMEEKTSKVHIGYCIGSKWWNKGYTSEAFSGIIPFFFHEVKAKRIESQHDPENPNSGKVMEKCGLSFEGILRKADWSNRGIVDAAMYSLLAEDYDKATGSIPICPDA</sequence>
<dbReference type="InterPro" id="IPR000182">
    <property type="entry name" value="GNAT_dom"/>
</dbReference>
<dbReference type="PANTHER" id="PTHR43792">
    <property type="entry name" value="GNAT FAMILY, PUTATIVE (AFU_ORTHOLOGUE AFUA_3G00765)-RELATED-RELATED"/>
    <property type="match status" value="1"/>
</dbReference>